<keyword evidence="3" id="KW-1185">Reference proteome</keyword>
<feature type="region of interest" description="Disordered" evidence="1">
    <location>
        <begin position="1"/>
        <end position="30"/>
    </location>
</feature>
<reference evidence="2 3" key="1">
    <citation type="journal article" date="2024" name="G3 (Bethesda)">
        <title>Genome assembly of Hibiscus sabdariffa L. provides insights into metabolisms of medicinal natural products.</title>
        <authorList>
            <person name="Kim T."/>
        </authorList>
    </citation>
    <scope>NUCLEOTIDE SEQUENCE [LARGE SCALE GENOMIC DNA]</scope>
    <source>
        <strain evidence="2">TK-2024</strain>
        <tissue evidence="2">Old leaves</tissue>
    </source>
</reference>
<organism evidence="2 3">
    <name type="scientific">Hibiscus sabdariffa</name>
    <name type="common">roselle</name>
    <dbReference type="NCBI Taxonomy" id="183260"/>
    <lineage>
        <taxon>Eukaryota</taxon>
        <taxon>Viridiplantae</taxon>
        <taxon>Streptophyta</taxon>
        <taxon>Embryophyta</taxon>
        <taxon>Tracheophyta</taxon>
        <taxon>Spermatophyta</taxon>
        <taxon>Magnoliopsida</taxon>
        <taxon>eudicotyledons</taxon>
        <taxon>Gunneridae</taxon>
        <taxon>Pentapetalae</taxon>
        <taxon>rosids</taxon>
        <taxon>malvids</taxon>
        <taxon>Malvales</taxon>
        <taxon>Malvaceae</taxon>
        <taxon>Malvoideae</taxon>
        <taxon>Hibiscus</taxon>
    </lineage>
</organism>
<accession>A0ABR2AQ46</accession>
<sequence>MGARRREHNPMADVGATTEHDSLKAYSTDESDGAKGIELLSTVSQERRPIRLRGGGETVGGGGVKHDQSEGGGRRWGF</sequence>
<evidence type="ECO:0000313" key="3">
    <source>
        <dbReference type="Proteomes" id="UP001472677"/>
    </source>
</evidence>
<evidence type="ECO:0000313" key="2">
    <source>
        <dbReference type="EMBL" id="KAK8495958.1"/>
    </source>
</evidence>
<feature type="compositionally biased region" description="Basic and acidic residues" evidence="1">
    <location>
        <begin position="64"/>
        <end position="78"/>
    </location>
</feature>
<protein>
    <recommendedName>
        <fullName evidence="4">DUF834 domain-containing protein</fullName>
    </recommendedName>
</protein>
<gene>
    <name evidence="2" type="ORF">V6N12_041591</name>
</gene>
<dbReference type="Proteomes" id="UP001472677">
    <property type="component" value="Unassembled WGS sequence"/>
</dbReference>
<feature type="region of interest" description="Disordered" evidence="1">
    <location>
        <begin position="45"/>
        <end position="78"/>
    </location>
</feature>
<proteinExistence type="predicted"/>
<evidence type="ECO:0008006" key="4">
    <source>
        <dbReference type="Google" id="ProtNLM"/>
    </source>
</evidence>
<name>A0ABR2AQ46_9ROSI</name>
<dbReference type="EMBL" id="JBBPBM010000394">
    <property type="protein sequence ID" value="KAK8495958.1"/>
    <property type="molecule type" value="Genomic_DNA"/>
</dbReference>
<comment type="caution">
    <text evidence="2">The sequence shown here is derived from an EMBL/GenBank/DDBJ whole genome shotgun (WGS) entry which is preliminary data.</text>
</comment>
<evidence type="ECO:0000256" key="1">
    <source>
        <dbReference type="SAM" id="MobiDB-lite"/>
    </source>
</evidence>
<feature type="compositionally biased region" description="Gly residues" evidence="1">
    <location>
        <begin position="53"/>
        <end position="63"/>
    </location>
</feature>